<dbReference type="Pfam" id="PF00400">
    <property type="entry name" value="WD40"/>
    <property type="match status" value="1"/>
</dbReference>
<dbReference type="GO" id="GO:0007095">
    <property type="term" value="P:mitotic G2 DNA damage checkpoint signaling"/>
    <property type="evidence" value="ECO:0007669"/>
    <property type="project" value="TreeGrafter"/>
</dbReference>
<name>A0A8B8FFQ9_9HEMI</name>
<dbReference type="AlphaFoldDB" id="A0A8B8FFQ9"/>
<dbReference type="InterPro" id="IPR015943">
    <property type="entry name" value="WD40/YVTN_repeat-like_dom_sf"/>
</dbReference>
<dbReference type="PANTHER" id="PTHR22852:SF0">
    <property type="entry name" value="DENTICLELESS PROTEIN HOMOLOG"/>
    <property type="match status" value="1"/>
</dbReference>
<evidence type="ECO:0000256" key="3">
    <source>
        <dbReference type="ARBA" id="ARBA00038344"/>
    </source>
</evidence>
<evidence type="ECO:0000256" key="1">
    <source>
        <dbReference type="ARBA" id="ARBA00004906"/>
    </source>
</evidence>
<dbReference type="PROSITE" id="PS50082">
    <property type="entry name" value="WD_REPEATS_2"/>
    <property type="match status" value="1"/>
</dbReference>
<comment type="similarity">
    <text evidence="3">Belongs to the WD repeat cdt2 family.</text>
</comment>
<keyword evidence="6" id="KW-1185">Reference proteome</keyword>
<dbReference type="GO" id="GO:0043161">
    <property type="term" value="P:proteasome-mediated ubiquitin-dependent protein catabolic process"/>
    <property type="evidence" value="ECO:0007669"/>
    <property type="project" value="TreeGrafter"/>
</dbReference>
<feature type="compositionally biased region" description="Polar residues" evidence="5">
    <location>
        <begin position="477"/>
        <end position="486"/>
    </location>
</feature>
<dbReference type="RefSeq" id="XP_025409180.1">
    <property type="nucleotide sequence ID" value="XM_025553395.1"/>
</dbReference>
<dbReference type="Proteomes" id="UP000694846">
    <property type="component" value="Unplaced"/>
</dbReference>
<dbReference type="PROSITE" id="PS50294">
    <property type="entry name" value="WD_REPEATS_REGION"/>
    <property type="match status" value="1"/>
</dbReference>
<evidence type="ECO:0000313" key="7">
    <source>
        <dbReference type="RefSeq" id="XP_025409180.1"/>
    </source>
</evidence>
<dbReference type="PANTHER" id="PTHR22852">
    <property type="entry name" value="LETHAL 2 DENTICLELESS PROTEIN RETINOIC ACID-REGULATED NUCLEAR MATRIX-ASSOCIATED PROTEIN"/>
    <property type="match status" value="1"/>
</dbReference>
<reference evidence="7" key="1">
    <citation type="submission" date="2025-08" db="UniProtKB">
        <authorList>
            <consortium name="RefSeq"/>
        </authorList>
    </citation>
    <scope>IDENTIFICATION</scope>
    <source>
        <tissue evidence="7">Whole body</tissue>
    </source>
</reference>
<keyword evidence="2" id="KW-0833">Ubl conjugation pathway</keyword>
<keyword evidence="4" id="KW-0853">WD repeat</keyword>
<dbReference type="GO" id="GO:0005634">
    <property type="term" value="C:nucleus"/>
    <property type="evidence" value="ECO:0007669"/>
    <property type="project" value="TreeGrafter"/>
</dbReference>
<dbReference type="OrthoDB" id="2096344at2759"/>
<dbReference type="GO" id="GO:0030674">
    <property type="term" value="F:protein-macromolecule adaptor activity"/>
    <property type="evidence" value="ECO:0007669"/>
    <property type="project" value="TreeGrafter"/>
</dbReference>
<evidence type="ECO:0000256" key="5">
    <source>
        <dbReference type="SAM" id="MobiDB-lite"/>
    </source>
</evidence>
<dbReference type="InterPro" id="IPR051865">
    <property type="entry name" value="WD-repeat_CDT2_adapter"/>
</dbReference>
<comment type="pathway">
    <text evidence="1">Protein modification; protein ubiquitination.</text>
</comment>
<gene>
    <name evidence="7" type="primary">LOC112682681</name>
</gene>
<feature type="repeat" description="WD" evidence="4">
    <location>
        <begin position="136"/>
        <end position="169"/>
    </location>
</feature>
<proteinExistence type="inferred from homology"/>
<accession>A0A8B8FFQ9</accession>
<dbReference type="InterPro" id="IPR001680">
    <property type="entry name" value="WD40_rpt"/>
</dbReference>
<dbReference type="SMART" id="SM00320">
    <property type="entry name" value="WD40"/>
    <property type="match status" value="4"/>
</dbReference>
<evidence type="ECO:0000256" key="2">
    <source>
        <dbReference type="ARBA" id="ARBA00022786"/>
    </source>
</evidence>
<feature type="region of interest" description="Disordered" evidence="5">
    <location>
        <begin position="464"/>
        <end position="521"/>
    </location>
</feature>
<dbReference type="InterPro" id="IPR036322">
    <property type="entry name" value="WD40_repeat_dom_sf"/>
</dbReference>
<sequence length="521" mass="59298">MDPNNVILYYLNRRQLGYEGIRNNVKEIVIDQMGHKYSSKGHNISIGNTFACKFSRNKNNLHLLGCSTEHGEIIIQPTLTDNQIVQGPITRNAVHNNAIFNFAWAEPEMKIVTACGDQTSKLFSVTPSGNLVEIKVFPHNSSVKSVMFCPGSSNVFCGGAIDGSIKVWDARMNHNPNALEFDRKIPNSHAIYGLKKRKPIKVFGISALLFMNEQTVISSSLLDGIIKVWDLRKSYRNVKIFGEPLPRMRYYHKQKPKTIFVGFMDMITNPQLTRLYASGVNNMVYSYALDSTESNALCQYSGYSYETNYSKISISNDGRYLFSGCNYNSGVIWNTDFPHTEKPVINMITKDPIKKELSSSDWCADPACMKLATSSDSLPNIWTIHPSVENNENMETKIIRTASHKYKFPPRVYTAPIKLDALLKEKYEKETEEDMENWDTMTQNNVQNVCNLPVTPKKPWKVMFSKKTSPQRKTKSKQSSPVTPTSNRKRKKSSVSPKNLIDHYFPLNNKRKKLNPVNENE</sequence>
<dbReference type="Gene3D" id="2.130.10.10">
    <property type="entry name" value="YVTN repeat-like/Quinoprotein amine dehydrogenase"/>
    <property type="match status" value="1"/>
</dbReference>
<evidence type="ECO:0000256" key="4">
    <source>
        <dbReference type="PROSITE-ProRule" id="PRU00221"/>
    </source>
</evidence>
<protein>
    <submittedName>
        <fullName evidence="7">Protein lethal(2)denticleless</fullName>
    </submittedName>
</protein>
<organism evidence="6 7">
    <name type="scientific">Sipha flava</name>
    <name type="common">yellow sugarcane aphid</name>
    <dbReference type="NCBI Taxonomy" id="143950"/>
    <lineage>
        <taxon>Eukaryota</taxon>
        <taxon>Metazoa</taxon>
        <taxon>Ecdysozoa</taxon>
        <taxon>Arthropoda</taxon>
        <taxon>Hexapoda</taxon>
        <taxon>Insecta</taxon>
        <taxon>Pterygota</taxon>
        <taxon>Neoptera</taxon>
        <taxon>Paraneoptera</taxon>
        <taxon>Hemiptera</taxon>
        <taxon>Sternorrhyncha</taxon>
        <taxon>Aphidomorpha</taxon>
        <taxon>Aphidoidea</taxon>
        <taxon>Aphididae</taxon>
        <taxon>Sipha</taxon>
    </lineage>
</organism>
<evidence type="ECO:0000313" key="6">
    <source>
        <dbReference type="Proteomes" id="UP000694846"/>
    </source>
</evidence>
<dbReference type="GeneID" id="112682681"/>
<dbReference type="SUPFAM" id="SSF50978">
    <property type="entry name" value="WD40 repeat-like"/>
    <property type="match status" value="1"/>
</dbReference>